<dbReference type="InterPro" id="IPR019734">
    <property type="entry name" value="TPR_rpt"/>
</dbReference>
<evidence type="ECO:0000256" key="1">
    <source>
        <dbReference type="PROSITE-ProRule" id="PRU00339"/>
    </source>
</evidence>
<keyword evidence="4" id="KW-1185">Reference proteome</keyword>
<evidence type="ECO:0000313" key="4">
    <source>
        <dbReference type="Proteomes" id="UP000248863"/>
    </source>
</evidence>
<dbReference type="SMART" id="SM00028">
    <property type="entry name" value="TPR"/>
    <property type="match status" value="3"/>
</dbReference>
<evidence type="ECO:0000256" key="2">
    <source>
        <dbReference type="SAM" id="MobiDB-lite"/>
    </source>
</evidence>
<feature type="repeat" description="TPR" evidence="1">
    <location>
        <begin position="149"/>
        <end position="182"/>
    </location>
</feature>
<gene>
    <name evidence="3" type="ORF">CH338_30480</name>
</gene>
<dbReference type="Proteomes" id="UP000248863">
    <property type="component" value="Unassembled WGS sequence"/>
</dbReference>
<sequence length="201" mass="21697">MAFSAALAPAVAQATPPGATPGTEPDWVEPPAKVPKAPQGDPTRNLDTLFGALKVAPDETTAKAVENRIWAVWLASGSDTVNLLMARTKAAIDKDDHGLAIRLLDAIVEIKPDYVEGWNRRATVFFLKKDYAGALADLRQVLRREPRHFGALAGLGTIMQEIGDEKNALGAYRKALEVNPHLKGMADKVRSLGEKVEGRPI</sequence>
<accession>A0A327JKE1</accession>
<proteinExistence type="predicted"/>
<name>A0A327JKE1_9BRAD</name>
<dbReference type="InterPro" id="IPR011990">
    <property type="entry name" value="TPR-like_helical_dom_sf"/>
</dbReference>
<dbReference type="AlphaFoldDB" id="A0A327JKE1"/>
<feature type="region of interest" description="Disordered" evidence="2">
    <location>
        <begin position="1"/>
        <end position="43"/>
    </location>
</feature>
<dbReference type="OrthoDB" id="9815010at2"/>
<comment type="caution">
    <text evidence="3">The sequence shown here is derived from an EMBL/GenBank/DDBJ whole genome shotgun (WGS) entry which is preliminary data.</text>
</comment>
<dbReference type="SUPFAM" id="SSF48452">
    <property type="entry name" value="TPR-like"/>
    <property type="match status" value="1"/>
</dbReference>
<feature type="compositionally biased region" description="Low complexity" evidence="2">
    <location>
        <begin position="1"/>
        <end position="25"/>
    </location>
</feature>
<dbReference type="Gene3D" id="1.25.40.10">
    <property type="entry name" value="Tetratricopeptide repeat domain"/>
    <property type="match status" value="1"/>
</dbReference>
<reference evidence="3 4" key="1">
    <citation type="submission" date="2017-07" db="EMBL/GenBank/DDBJ databases">
        <title>Draft Genome Sequences of Select Purple Nonsulfur Bacteria.</title>
        <authorList>
            <person name="Lasarre B."/>
            <person name="Mckinlay J.B."/>
        </authorList>
    </citation>
    <scope>NUCLEOTIDE SEQUENCE [LARGE SCALE GENOMIC DNA]</scope>
    <source>
        <strain evidence="3 4">DSM 11907</strain>
    </source>
</reference>
<dbReference type="EMBL" id="NPEU01000900">
    <property type="protein sequence ID" value="RAI26809.1"/>
    <property type="molecule type" value="Genomic_DNA"/>
</dbReference>
<keyword evidence="1" id="KW-0802">TPR repeat</keyword>
<dbReference type="PROSITE" id="PS50005">
    <property type="entry name" value="TPR"/>
    <property type="match status" value="1"/>
</dbReference>
<protein>
    <submittedName>
        <fullName evidence="3">Uncharacterized protein</fullName>
    </submittedName>
</protein>
<organism evidence="3 4">
    <name type="scientific">Rhodoplanes elegans</name>
    <dbReference type="NCBI Taxonomy" id="29408"/>
    <lineage>
        <taxon>Bacteria</taxon>
        <taxon>Pseudomonadati</taxon>
        <taxon>Pseudomonadota</taxon>
        <taxon>Alphaproteobacteria</taxon>
        <taxon>Hyphomicrobiales</taxon>
        <taxon>Nitrobacteraceae</taxon>
        <taxon>Rhodoplanes</taxon>
    </lineage>
</organism>
<evidence type="ECO:0000313" key="3">
    <source>
        <dbReference type="EMBL" id="RAI26809.1"/>
    </source>
</evidence>